<dbReference type="CDD" id="cd03442">
    <property type="entry name" value="BFIT_BACH"/>
    <property type="match status" value="1"/>
</dbReference>
<dbReference type="EMBL" id="BJUX01000004">
    <property type="protein sequence ID" value="GEK88501.1"/>
    <property type="molecule type" value="Genomic_DNA"/>
</dbReference>
<reference evidence="5 8" key="2">
    <citation type="submission" date="2019-07" db="EMBL/GenBank/DDBJ databases">
        <title>Whole genome shotgun sequence of Alkalibacterium putridalgicola NBRC 103243.</title>
        <authorList>
            <person name="Hosoyama A."/>
            <person name="Uohara A."/>
            <person name="Ohji S."/>
            <person name="Ichikawa N."/>
        </authorList>
    </citation>
    <scope>NUCLEOTIDE SEQUENCE [LARGE SCALE GENOMIC DNA]</scope>
    <source>
        <strain evidence="5 8">NBRC 103243</strain>
    </source>
</reference>
<dbReference type="InterPro" id="IPR029069">
    <property type="entry name" value="HotDog_dom_sf"/>
</dbReference>
<dbReference type="AlphaFoldDB" id="A0A1H7URU4"/>
<dbReference type="OrthoDB" id="9791628at2"/>
<dbReference type="SUPFAM" id="SSF54637">
    <property type="entry name" value="Thioesterase/thiol ester dehydrase-isomerase"/>
    <property type="match status" value="1"/>
</dbReference>
<evidence type="ECO:0000313" key="6">
    <source>
        <dbReference type="EMBL" id="SEL99702.1"/>
    </source>
</evidence>
<dbReference type="PANTHER" id="PTHR11049">
    <property type="entry name" value="ACYL COENZYME A THIOESTER HYDROLASE"/>
    <property type="match status" value="1"/>
</dbReference>
<dbReference type="PANTHER" id="PTHR11049:SF24">
    <property type="entry name" value="CYTOSOLIC ACYL COENZYME A THIOESTER HYDROLASE"/>
    <property type="match status" value="1"/>
</dbReference>
<dbReference type="GO" id="GO:0052816">
    <property type="term" value="F:long-chain fatty acyl-CoA hydrolase activity"/>
    <property type="evidence" value="ECO:0007669"/>
    <property type="project" value="TreeGrafter"/>
</dbReference>
<evidence type="ECO:0000256" key="2">
    <source>
        <dbReference type="ARBA" id="ARBA00022801"/>
    </source>
</evidence>
<feature type="domain" description="HotDog ACOT-type" evidence="4">
    <location>
        <begin position="12"/>
        <end position="125"/>
    </location>
</feature>
<organism evidence="6 7">
    <name type="scientific">Alkalibacterium putridalgicola</name>
    <dbReference type="NCBI Taxonomy" id="426703"/>
    <lineage>
        <taxon>Bacteria</taxon>
        <taxon>Bacillati</taxon>
        <taxon>Bacillota</taxon>
        <taxon>Bacilli</taxon>
        <taxon>Lactobacillales</taxon>
        <taxon>Carnobacteriaceae</taxon>
        <taxon>Alkalibacterium</taxon>
    </lineage>
</organism>
<protein>
    <submittedName>
        <fullName evidence="6">Acyl-CoA hydrolase</fullName>
    </submittedName>
    <submittedName>
        <fullName evidence="5">Acyl-CoA thioesterase</fullName>
    </submittedName>
</protein>
<accession>A0A1H7URU4</accession>
<evidence type="ECO:0000313" key="8">
    <source>
        <dbReference type="Proteomes" id="UP000321425"/>
    </source>
</evidence>
<dbReference type="InterPro" id="IPR033120">
    <property type="entry name" value="HOTDOG_ACOT"/>
</dbReference>
<evidence type="ECO:0000256" key="1">
    <source>
        <dbReference type="ARBA" id="ARBA00010458"/>
    </source>
</evidence>
<dbReference type="Pfam" id="PF03061">
    <property type="entry name" value="4HBT"/>
    <property type="match status" value="1"/>
</dbReference>
<dbReference type="Proteomes" id="UP000321425">
    <property type="component" value="Unassembled WGS sequence"/>
</dbReference>
<sequence>MTNDNRKVLTCNETRVVQTHRILPPDLNDHQTLFGGKLMSLIDDTASISVSRFARTNDIVTASMDELHFIHPVEPGHSVCVESYVTGAGRTSVEVFAKVLGEDLVTGERYIAATSFITFVVVGLSSNEALPLIQSEDNEEQMICGKYQDRRQRRLADRQANEKLVEAISILPPWIKDQA</sequence>
<keyword evidence="2 3" id="KW-0378">Hydrolase</keyword>
<evidence type="ECO:0000259" key="4">
    <source>
        <dbReference type="PROSITE" id="PS51770"/>
    </source>
</evidence>
<keyword evidence="8" id="KW-1185">Reference proteome</keyword>
<evidence type="ECO:0000313" key="5">
    <source>
        <dbReference type="EMBL" id="GEK88501.1"/>
    </source>
</evidence>
<dbReference type="STRING" id="426703.SAMN04488100_11937"/>
<comment type="similarity">
    <text evidence="1">Belongs to the acyl coenzyme A hydrolase family.</text>
</comment>
<name>A0A1H7URU4_9LACT</name>
<dbReference type="InterPro" id="IPR040170">
    <property type="entry name" value="Cytosol_ACT"/>
</dbReference>
<dbReference type="GO" id="GO:0006637">
    <property type="term" value="P:acyl-CoA metabolic process"/>
    <property type="evidence" value="ECO:0007669"/>
    <property type="project" value="TreeGrafter"/>
</dbReference>
<reference evidence="6 7" key="1">
    <citation type="submission" date="2016-10" db="EMBL/GenBank/DDBJ databases">
        <authorList>
            <person name="de Groot N.N."/>
        </authorList>
    </citation>
    <scope>NUCLEOTIDE SEQUENCE [LARGE SCALE GENOMIC DNA]</scope>
    <source>
        <strain evidence="6 7">DSM 19182</strain>
    </source>
</reference>
<dbReference type="RefSeq" id="WP_091488548.1">
    <property type="nucleotide sequence ID" value="NZ_BJUX01000004.1"/>
</dbReference>
<gene>
    <name evidence="5" type="ORF">APU01nite_05400</name>
    <name evidence="6" type="ORF">SAMN04488100_11937</name>
</gene>
<dbReference type="InterPro" id="IPR006683">
    <property type="entry name" value="Thioestr_dom"/>
</dbReference>
<evidence type="ECO:0000256" key="3">
    <source>
        <dbReference type="PROSITE-ProRule" id="PRU01106"/>
    </source>
</evidence>
<dbReference type="Gene3D" id="3.10.129.10">
    <property type="entry name" value="Hotdog Thioesterase"/>
    <property type="match status" value="1"/>
</dbReference>
<dbReference type="Proteomes" id="UP000198548">
    <property type="component" value="Unassembled WGS sequence"/>
</dbReference>
<dbReference type="PROSITE" id="PS51770">
    <property type="entry name" value="HOTDOG_ACOT"/>
    <property type="match status" value="1"/>
</dbReference>
<evidence type="ECO:0000313" key="7">
    <source>
        <dbReference type="Proteomes" id="UP000198548"/>
    </source>
</evidence>
<dbReference type="EMBL" id="FOBL01000019">
    <property type="protein sequence ID" value="SEL99702.1"/>
    <property type="molecule type" value="Genomic_DNA"/>
</dbReference>
<proteinExistence type="inferred from homology"/>
<dbReference type="GO" id="GO:0009062">
    <property type="term" value="P:fatty acid catabolic process"/>
    <property type="evidence" value="ECO:0007669"/>
    <property type="project" value="TreeGrafter"/>
</dbReference>
<dbReference type="GO" id="GO:0005829">
    <property type="term" value="C:cytosol"/>
    <property type="evidence" value="ECO:0007669"/>
    <property type="project" value="TreeGrafter"/>
</dbReference>